<keyword evidence="6" id="KW-1185">Reference proteome</keyword>
<dbReference type="RefSeq" id="XP_028464435.1">
    <property type="nucleotide sequence ID" value="XM_028615338.1"/>
</dbReference>
<organism evidence="5 6">
    <name type="scientific">Sodiomyces alkalinus (strain CBS 110278 / VKM F-3762 / F11)</name>
    <name type="common">Alkaliphilic filamentous fungus</name>
    <dbReference type="NCBI Taxonomy" id="1314773"/>
    <lineage>
        <taxon>Eukaryota</taxon>
        <taxon>Fungi</taxon>
        <taxon>Dikarya</taxon>
        <taxon>Ascomycota</taxon>
        <taxon>Pezizomycotina</taxon>
        <taxon>Sordariomycetes</taxon>
        <taxon>Hypocreomycetidae</taxon>
        <taxon>Glomerellales</taxon>
        <taxon>Plectosphaerellaceae</taxon>
        <taxon>Sodiomyces</taxon>
    </lineage>
</organism>
<evidence type="ECO:0000256" key="1">
    <source>
        <dbReference type="ARBA" id="ARBA00009156"/>
    </source>
</evidence>
<keyword evidence="3" id="KW-0418">Kinase</keyword>
<dbReference type="GO" id="GO:0006071">
    <property type="term" value="P:glycerol metabolic process"/>
    <property type="evidence" value="ECO:0007669"/>
    <property type="project" value="TreeGrafter"/>
</dbReference>
<dbReference type="GO" id="GO:0046167">
    <property type="term" value="P:glycerol-3-phosphate biosynthetic process"/>
    <property type="evidence" value="ECO:0007669"/>
    <property type="project" value="TreeGrafter"/>
</dbReference>
<dbReference type="STRING" id="1314773.A0A3N2PQ46"/>
<accession>A0A3N2PQ46</accession>
<feature type="domain" description="Carbohydrate kinase FGGY N-terminal" evidence="4">
    <location>
        <begin position="57"/>
        <end position="121"/>
    </location>
</feature>
<evidence type="ECO:0000256" key="3">
    <source>
        <dbReference type="ARBA" id="ARBA00022777"/>
    </source>
</evidence>
<dbReference type="SUPFAM" id="SSF53067">
    <property type="entry name" value="Actin-like ATPase domain"/>
    <property type="match status" value="1"/>
</dbReference>
<dbReference type="PANTHER" id="PTHR10196">
    <property type="entry name" value="SUGAR KINASE"/>
    <property type="match status" value="1"/>
</dbReference>
<dbReference type="OrthoDB" id="5422795at2759"/>
<dbReference type="Proteomes" id="UP000272025">
    <property type="component" value="Unassembled WGS sequence"/>
</dbReference>
<dbReference type="PANTHER" id="PTHR10196:SF69">
    <property type="entry name" value="GLYCEROL KINASE"/>
    <property type="match status" value="1"/>
</dbReference>
<dbReference type="GO" id="GO:0004370">
    <property type="term" value="F:glycerol kinase activity"/>
    <property type="evidence" value="ECO:0007669"/>
    <property type="project" value="TreeGrafter"/>
</dbReference>
<dbReference type="InterPro" id="IPR043129">
    <property type="entry name" value="ATPase_NBD"/>
</dbReference>
<dbReference type="GO" id="GO:0005739">
    <property type="term" value="C:mitochondrion"/>
    <property type="evidence" value="ECO:0007669"/>
    <property type="project" value="TreeGrafter"/>
</dbReference>
<dbReference type="AlphaFoldDB" id="A0A3N2PQ46"/>
<keyword evidence="2" id="KW-0808">Transferase</keyword>
<proteinExistence type="inferred from homology"/>
<dbReference type="EMBL" id="ML119059">
    <property type="protein sequence ID" value="ROT36629.1"/>
    <property type="molecule type" value="Genomic_DNA"/>
</dbReference>
<protein>
    <recommendedName>
        <fullName evidence="4">Carbohydrate kinase FGGY N-terminal domain-containing protein</fullName>
    </recommendedName>
</protein>
<evidence type="ECO:0000256" key="2">
    <source>
        <dbReference type="ARBA" id="ARBA00022679"/>
    </source>
</evidence>
<sequence length="185" mass="20320">MLILSFPTGLALNLPTALLPEITRMLDHRLSRPRGPDSLVPSSNASILHNTQFSPPVREILASVDKCITVALAKFIAQGVQKNDIKAIGIANQRETTIVWDATPGEPLYQAIVSDDTRTSHETNASRTLLMNLRTLDYEPGILQLFHIDPEDDLLPEIVASSDPRADSVLPTTRSRALLQPSRLP</sequence>
<evidence type="ECO:0000259" key="4">
    <source>
        <dbReference type="Pfam" id="PF00370"/>
    </source>
</evidence>
<dbReference type="InterPro" id="IPR018484">
    <property type="entry name" value="FGGY_N"/>
</dbReference>
<dbReference type="Gene3D" id="3.30.420.40">
    <property type="match status" value="2"/>
</dbReference>
<evidence type="ECO:0000313" key="6">
    <source>
        <dbReference type="Proteomes" id="UP000272025"/>
    </source>
</evidence>
<dbReference type="Pfam" id="PF00370">
    <property type="entry name" value="FGGY_N"/>
    <property type="match status" value="1"/>
</dbReference>
<comment type="similarity">
    <text evidence="1">Belongs to the FGGY kinase family.</text>
</comment>
<dbReference type="GO" id="GO:0006641">
    <property type="term" value="P:triglyceride metabolic process"/>
    <property type="evidence" value="ECO:0007669"/>
    <property type="project" value="TreeGrafter"/>
</dbReference>
<reference evidence="5 6" key="1">
    <citation type="journal article" date="2018" name="Mol. Ecol.">
        <title>The obligate alkalophilic soda-lake fungus Sodiomyces alkalinus has shifted to a protein diet.</title>
        <authorList>
            <person name="Grum-Grzhimaylo A.A."/>
            <person name="Falkoski D.L."/>
            <person name="van den Heuvel J."/>
            <person name="Valero-Jimenez C.A."/>
            <person name="Min B."/>
            <person name="Choi I.G."/>
            <person name="Lipzen A."/>
            <person name="Daum C.G."/>
            <person name="Aanen D.K."/>
            <person name="Tsang A."/>
            <person name="Henrissat B."/>
            <person name="Bilanenko E.N."/>
            <person name="de Vries R.P."/>
            <person name="van Kan J.A.L."/>
            <person name="Grigoriev I.V."/>
            <person name="Debets A.J.M."/>
        </authorList>
    </citation>
    <scope>NUCLEOTIDE SEQUENCE [LARGE SCALE GENOMIC DNA]</scope>
    <source>
        <strain evidence="5 6">F11</strain>
    </source>
</reference>
<dbReference type="GeneID" id="39583815"/>
<name>A0A3N2PQ46_SODAK</name>
<evidence type="ECO:0000313" key="5">
    <source>
        <dbReference type="EMBL" id="ROT36629.1"/>
    </source>
</evidence>
<gene>
    <name evidence="5" type="ORF">SODALDRAFT_402643</name>
</gene>